<dbReference type="GO" id="GO:0005682">
    <property type="term" value="C:U5 snRNP"/>
    <property type="evidence" value="ECO:0007669"/>
    <property type="project" value="InterPro"/>
</dbReference>
<dbReference type="SMART" id="SM00444">
    <property type="entry name" value="GYF"/>
    <property type="match status" value="1"/>
</dbReference>
<accession>A0AAD5X762</accession>
<reference evidence="3" key="1">
    <citation type="submission" date="2020-05" db="EMBL/GenBank/DDBJ databases">
        <title>Phylogenomic resolution of chytrid fungi.</title>
        <authorList>
            <person name="Stajich J.E."/>
            <person name="Amses K."/>
            <person name="Simmons R."/>
            <person name="Seto K."/>
            <person name="Myers J."/>
            <person name="Bonds A."/>
            <person name="Quandt C.A."/>
            <person name="Barry K."/>
            <person name="Liu P."/>
            <person name="Grigoriev I."/>
            <person name="Longcore J.E."/>
            <person name="James T.Y."/>
        </authorList>
    </citation>
    <scope>NUCLEOTIDE SEQUENCE</scope>
    <source>
        <strain evidence="3">JEL0318</strain>
    </source>
</reference>
<dbReference type="PANTHER" id="PTHR13138:SF3">
    <property type="entry name" value="CD2 ANTIGEN CYTOPLASMIC TAIL-BINDING PROTEIN 2"/>
    <property type="match status" value="1"/>
</dbReference>
<dbReference type="AlphaFoldDB" id="A0AAD5X762"/>
<comment type="caution">
    <text evidence="3">The sequence shown here is derived from an EMBL/GenBank/DDBJ whole genome shotgun (WGS) entry which is preliminary data.</text>
</comment>
<dbReference type="InterPro" id="IPR039905">
    <property type="entry name" value="CD2BP2/Lin1"/>
</dbReference>
<name>A0AAD5X762_9FUNG</name>
<feature type="compositionally biased region" description="Polar residues" evidence="1">
    <location>
        <begin position="17"/>
        <end position="28"/>
    </location>
</feature>
<dbReference type="InterPro" id="IPR035445">
    <property type="entry name" value="GYF-like_dom_sf"/>
</dbReference>
<evidence type="ECO:0000259" key="2">
    <source>
        <dbReference type="PROSITE" id="PS50829"/>
    </source>
</evidence>
<proteinExistence type="predicted"/>
<feature type="domain" description="GYF" evidence="2">
    <location>
        <begin position="346"/>
        <end position="395"/>
    </location>
</feature>
<dbReference type="Proteomes" id="UP001212841">
    <property type="component" value="Unassembled WGS sequence"/>
</dbReference>
<feature type="region of interest" description="Disordered" evidence="1">
    <location>
        <begin position="1"/>
        <end position="149"/>
    </location>
</feature>
<dbReference type="PANTHER" id="PTHR13138">
    <property type="entry name" value="PROTEIN LIN1"/>
    <property type="match status" value="1"/>
</dbReference>
<keyword evidence="4" id="KW-1185">Reference proteome</keyword>
<feature type="compositionally biased region" description="Basic and acidic residues" evidence="1">
    <location>
        <begin position="1"/>
        <end position="14"/>
    </location>
</feature>
<dbReference type="PROSITE" id="PS50829">
    <property type="entry name" value="GYF"/>
    <property type="match status" value="1"/>
</dbReference>
<sequence length="424" mass="46638">MADSKGKGKRRAEEDSLISNGSMGQPANPTGKKAKKRVRIGETEVFGGNFDDDVMGGSGKEVDDSEDLETAKTRRGAVKLDGYASESESSEDEDEAPLKSAEDDDMFGDSFEDKKKQPKRKKGQIKYMRSDEIEGQEFAPTEDYDEDGMKITPFNVDEEMEEGAFDESGNYIRKKDEHQMHDNWLQGVSKTDIEKAKAAHDRQIARANAQQALSDKTDTSDANQLWLNALKYLQSGETIFSAMQRWGGGKKAKAALANKWKKKKSAAMDVDEAQEDPAVAAEKKNAVEQLTALSDKLMSLGQFDFESLTYEQIVRNLRIANLLDDAWQPGDAVPEPQQSSSSTAPDTLWEYKWGTESEELFGPYTGQEMRNWNAQGFFKEGGAMVREVNATTSLDAMSGFVPAAMVFGASGEEGGGGGGEERSI</sequence>
<protein>
    <recommendedName>
        <fullName evidence="2">GYF domain-containing protein</fullName>
    </recommendedName>
</protein>
<dbReference type="SUPFAM" id="SSF55277">
    <property type="entry name" value="GYF domain"/>
    <property type="match status" value="1"/>
</dbReference>
<gene>
    <name evidence="3" type="ORF">HK097_004428</name>
</gene>
<evidence type="ECO:0000313" key="4">
    <source>
        <dbReference type="Proteomes" id="UP001212841"/>
    </source>
</evidence>
<evidence type="ECO:0000256" key="1">
    <source>
        <dbReference type="SAM" id="MobiDB-lite"/>
    </source>
</evidence>
<evidence type="ECO:0000313" key="3">
    <source>
        <dbReference type="EMBL" id="KAJ3053378.1"/>
    </source>
</evidence>
<dbReference type="Gene3D" id="3.30.1490.40">
    <property type="match status" value="1"/>
</dbReference>
<dbReference type="InterPro" id="IPR003169">
    <property type="entry name" value="GYF"/>
</dbReference>
<organism evidence="3 4">
    <name type="scientific">Rhizophlyctis rosea</name>
    <dbReference type="NCBI Taxonomy" id="64517"/>
    <lineage>
        <taxon>Eukaryota</taxon>
        <taxon>Fungi</taxon>
        <taxon>Fungi incertae sedis</taxon>
        <taxon>Chytridiomycota</taxon>
        <taxon>Chytridiomycota incertae sedis</taxon>
        <taxon>Chytridiomycetes</taxon>
        <taxon>Rhizophlyctidales</taxon>
        <taxon>Rhizophlyctidaceae</taxon>
        <taxon>Rhizophlyctis</taxon>
    </lineage>
</organism>
<dbReference type="Pfam" id="PF02213">
    <property type="entry name" value="GYF"/>
    <property type="match status" value="1"/>
</dbReference>
<dbReference type="EMBL" id="JADGJD010000213">
    <property type="protein sequence ID" value="KAJ3053378.1"/>
    <property type="molecule type" value="Genomic_DNA"/>
</dbReference>